<keyword evidence="2" id="KW-1185">Reference proteome</keyword>
<organism evidence="1 2">
    <name type="scientific">Vespula maculifrons</name>
    <name type="common">Eastern yellow jacket</name>
    <name type="synonym">Wasp</name>
    <dbReference type="NCBI Taxonomy" id="7453"/>
    <lineage>
        <taxon>Eukaryota</taxon>
        <taxon>Metazoa</taxon>
        <taxon>Ecdysozoa</taxon>
        <taxon>Arthropoda</taxon>
        <taxon>Hexapoda</taxon>
        <taxon>Insecta</taxon>
        <taxon>Pterygota</taxon>
        <taxon>Neoptera</taxon>
        <taxon>Endopterygota</taxon>
        <taxon>Hymenoptera</taxon>
        <taxon>Apocrita</taxon>
        <taxon>Aculeata</taxon>
        <taxon>Vespoidea</taxon>
        <taxon>Vespidae</taxon>
        <taxon>Vespinae</taxon>
        <taxon>Vespula</taxon>
    </lineage>
</organism>
<evidence type="ECO:0000313" key="1">
    <source>
        <dbReference type="EMBL" id="KAL2750236.1"/>
    </source>
</evidence>
<protein>
    <submittedName>
        <fullName evidence="1">Uncharacterized protein</fullName>
    </submittedName>
</protein>
<name>A0ABD2CYL4_VESMC</name>
<dbReference type="Proteomes" id="UP001607303">
    <property type="component" value="Unassembled WGS sequence"/>
</dbReference>
<dbReference type="AlphaFoldDB" id="A0ABD2CYL4"/>
<reference evidence="1 2" key="1">
    <citation type="journal article" date="2024" name="Ann. Entomol. Soc. Am.">
        <title>Genomic analyses of the southern and eastern yellowjacket wasps (Hymenoptera: Vespidae) reveal evolutionary signatures of social life.</title>
        <authorList>
            <person name="Catto M.A."/>
            <person name="Caine P.B."/>
            <person name="Orr S.E."/>
            <person name="Hunt B.G."/>
            <person name="Goodisman M.A.D."/>
        </authorList>
    </citation>
    <scope>NUCLEOTIDE SEQUENCE [LARGE SCALE GENOMIC DNA]</scope>
    <source>
        <strain evidence="1">232</strain>
        <tissue evidence="1">Head and thorax</tissue>
    </source>
</reference>
<proteinExistence type="predicted"/>
<evidence type="ECO:0000313" key="2">
    <source>
        <dbReference type="Proteomes" id="UP001607303"/>
    </source>
</evidence>
<comment type="caution">
    <text evidence="1">The sequence shown here is derived from an EMBL/GenBank/DDBJ whole genome shotgun (WGS) entry which is preliminary data.</text>
</comment>
<sequence>MEIKNVGRYQLIEAKACLTIHSYAMSFISYETMGEKTRKIRNKKSNVQGNETDFRDQCHPKYYFVASRRRYFIWLKRADTEDETEAKAVPTALKCCKGAELIVI</sequence>
<dbReference type="EMBL" id="JAYRBN010000021">
    <property type="protein sequence ID" value="KAL2750236.1"/>
    <property type="molecule type" value="Genomic_DNA"/>
</dbReference>
<accession>A0ABD2CYL4</accession>
<gene>
    <name evidence="1" type="ORF">V1477_001523</name>
</gene>